<dbReference type="Gene3D" id="3.40.50.720">
    <property type="entry name" value="NAD(P)-binding Rossmann-like Domain"/>
    <property type="match status" value="1"/>
</dbReference>
<reference evidence="1" key="1">
    <citation type="journal article" date="2016" name="Mol. Ecol. Resour.">
        <title>Evaluation of the impact of RNA preservation methods of spiders for de novo transcriptome assembly.</title>
        <authorList>
            <person name="Kono N."/>
            <person name="Nakamura H."/>
            <person name="Ito Y."/>
            <person name="Tomita M."/>
            <person name="Arakawa K."/>
        </authorList>
    </citation>
    <scope>NUCLEOTIDE SEQUENCE</scope>
    <source>
        <tissue evidence="1">Whole body</tissue>
    </source>
</reference>
<dbReference type="Pfam" id="PF00106">
    <property type="entry name" value="adh_short"/>
    <property type="match status" value="1"/>
</dbReference>
<dbReference type="PRINTS" id="PR00081">
    <property type="entry name" value="GDHRDH"/>
</dbReference>
<name>A0A2L2Y255_PARTP</name>
<proteinExistence type="evidence at transcript level"/>
<dbReference type="InterPro" id="IPR036291">
    <property type="entry name" value="NAD(P)-bd_dom_sf"/>
</dbReference>
<dbReference type="EMBL" id="IAAA01004121">
    <property type="protein sequence ID" value="LAA02218.1"/>
    <property type="molecule type" value="mRNA"/>
</dbReference>
<dbReference type="InterPro" id="IPR002347">
    <property type="entry name" value="SDR_fam"/>
</dbReference>
<dbReference type="AlphaFoldDB" id="A0A2L2Y255"/>
<organism evidence="1">
    <name type="scientific">Parasteatoda tepidariorum</name>
    <name type="common">Common house spider</name>
    <name type="synonym">Achaearanea tepidariorum</name>
    <dbReference type="NCBI Taxonomy" id="114398"/>
    <lineage>
        <taxon>Eukaryota</taxon>
        <taxon>Metazoa</taxon>
        <taxon>Ecdysozoa</taxon>
        <taxon>Arthropoda</taxon>
        <taxon>Chelicerata</taxon>
        <taxon>Arachnida</taxon>
        <taxon>Araneae</taxon>
        <taxon>Araneomorphae</taxon>
        <taxon>Entelegynae</taxon>
        <taxon>Araneoidea</taxon>
        <taxon>Theridiidae</taxon>
        <taxon>Parasteatoda</taxon>
    </lineage>
</organism>
<accession>A0A2L2Y255</accession>
<dbReference type="OrthoDB" id="6420014at2759"/>
<dbReference type="EMBL" id="IAAA01004119">
    <property type="protein sequence ID" value="LAA02211.1"/>
    <property type="molecule type" value="mRNA"/>
</dbReference>
<dbReference type="SUPFAM" id="SSF51735">
    <property type="entry name" value="NAD(P)-binding Rossmann-fold domains"/>
    <property type="match status" value="1"/>
</dbReference>
<dbReference type="PANTHER" id="PTHR43975">
    <property type="entry name" value="ZGC:101858"/>
    <property type="match status" value="1"/>
</dbReference>
<protein>
    <submittedName>
        <fullName evidence="1">Putative oxidoreductase</fullName>
    </submittedName>
</protein>
<evidence type="ECO:0000313" key="1">
    <source>
        <dbReference type="EMBL" id="LAA02218.1"/>
    </source>
</evidence>
<sequence>MQSLASKVALITGASSGIGAGTAIHFASLKCKLSLTGRNEENLKKVVENCKKAGAKSEDISTIIGDVSQAEDIKRILKSTIDTFGRLDILVNNAGVLIPGTVENTPLETFDLTYNTNIRAAFLMSQLAIPYLRKTKGQNWS</sequence>
<dbReference type="PANTHER" id="PTHR43975:SF2">
    <property type="entry name" value="EG:BACR7A4.14 PROTEIN-RELATED"/>
    <property type="match status" value="1"/>
</dbReference>